<feature type="compositionally biased region" description="Basic and acidic residues" evidence="1">
    <location>
        <begin position="339"/>
        <end position="351"/>
    </location>
</feature>
<dbReference type="EMBL" id="JACCJB010000011">
    <property type="protein sequence ID" value="KAF6222580.1"/>
    <property type="molecule type" value="Genomic_DNA"/>
</dbReference>
<comment type="caution">
    <text evidence="3">The sequence shown here is derived from an EMBL/GenBank/DDBJ whole genome shotgun (WGS) entry which is preliminary data.</text>
</comment>
<proteinExistence type="predicted"/>
<evidence type="ECO:0000313" key="4">
    <source>
        <dbReference type="Proteomes" id="UP000593566"/>
    </source>
</evidence>
<dbReference type="PANTHER" id="PTHR21456:SF1">
    <property type="entry name" value="C2 NT-TYPE DOMAIN-CONTAINING PROTEIN"/>
    <property type="match status" value="1"/>
</dbReference>
<evidence type="ECO:0000259" key="2">
    <source>
        <dbReference type="PROSITE" id="PS51840"/>
    </source>
</evidence>
<evidence type="ECO:0000313" key="3">
    <source>
        <dbReference type="EMBL" id="KAF6222580.1"/>
    </source>
</evidence>
<dbReference type="Proteomes" id="UP000593566">
    <property type="component" value="Unassembled WGS sequence"/>
</dbReference>
<dbReference type="PANTHER" id="PTHR21456">
    <property type="entry name" value="FAMILY WITH SEQUENCE SIMILARITY 102"/>
    <property type="match status" value="1"/>
</dbReference>
<dbReference type="AlphaFoldDB" id="A0A8H6CFU0"/>
<keyword evidence="4" id="KW-1185">Reference proteome</keyword>
<dbReference type="GeneID" id="59329044"/>
<protein>
    <recommendedName>
        <fullName evidence="2">C2 NT-type domain-containing protein</fullName>
    </recommendedName>
</protein>
<name>A0A8H6CFU0_9LECA</name>
<dbReference type="PROSITE" id="PS51840">
    <property type="entry name" value="C2_NT"/>
    <property type="match status" value="1"/>
</dbReference>
<feature type="region of interest" description="Disordered" evidence="1">
    <location>
        <begin position="192"/>
        <end position="211"/>
    </location>
</feature>
<feature type="region of interest" description="Disordered" evidence="1">
    <location>
        <begin position="248"/>
        <end position="359"/>
    </location>
</feature>
<accession>A0A8H6CFU0</accession>
<feature type="compositionally biased region" description="Basic and acidic residues" evidence="1">
    <location>
        <begin position="320"/>
        <end position="332"/>
    </location>
</feature>
<dbReference type="RefSeq" id="XP_037151926.1">
    <property type="nucleotide sequence ID" value="XM_037291564.1"/>
</dbReference>
<feature type="compositionally biased region" description="Basic and acidic residues" evidence="1">
    <location>
        <begin position="297"/>
        <end position="308"/>
    </location>
</feature>
<sequence>MSFSTLFRMMQQLTVPSTVPKNRRPKFDLQLKIIDLNNVPLVSGTSYVKWHLPSSTSAEHRGHTSKAGIRDHKVLWEYVKTLPVRLTVDRNGMLQESEIHLEVLQEYSPGTRAERIVLGNVKLNLAEFVGGSDDGEEAVTRRYLMQESKINSTLKIGVYMKQTEGDKTFIAPPLKTAPVFGGIAGIMTAEQADGDDGSNVPSMSSHARESGRLQDMYRRTLAASWLAQDGELPADQCIEDIFAGGDGWATDHDPGVNVSPRLGGSTEEDDSDGDSRTLRGHKRHTSGTGSRGTIRPTRQERKSSKGDQGHTGAVSGRGSIADHIHSGSDAKNHAHRRMHEVDEFTSREDLRSWQISNND</sequence>
<reference evidence="3 4" key="1">
    <citation type="journal article" date="2020" name="Genomics">
        <title>Complete, high-quality genomes from long-read metagenomic sequencing of two wolf lichen thalli reveals enigmatic genome architecture.</title>
        <authorList>
            <person name="McKenzie S.K."/>
            <person name="Walston R.F."/>
            <person name="Allen J.L."/>
        </authorList>
    </citation>
    <scope>NUCLEOTIDE SEQUENCE [LARGE SCALE GENOMIC DNA]</scope>
    <source>
        <strain evidence="3">WasteWater1</strain>
    </source>
</reference>
<dbReference type="InterPro" id="IPR039931">
    <property type="entry name" value="EEIG1/2-like"/>
</dbReference>
<organism evidence="3 4">
    <name type="scientific">Letharia lupina</name>
    <dbReference type="NCBI Taxonomy" id="560253"/>
    <lineage>
        <taxon>Eukaryota</taxon>
        <taxon>Fungi</taxon>
        <taxon>Dikarya</taxon>
        <taxon>Ascomycota</taxon>
        <taxon>Pezizomycotina</taxon>
        <taxon>Lecanoromycetes</taxon>
        <taxon>OSLEUM clade</taxon>
        <taxon>Lecanoromycetidae</taxon>
        <taxon>Lecanorales</taxon>
        <taxon>Lecanorineae</taxon>
        <taxon>Parmeliaceae</taxon>
        <taxon>Letharia</taxon>
    </lineage>
</organism>
<feature type="domain" description="C2 NT-type" evidence="2">
    <location>
        <begin position="17"/>
        <end position="162"/>
    </location>
</feature>
<gene>
    <name evidence="3" type="ORF">HO133_000626</name>
</gene>
<dbReference type="InterPro" id="IPR019448">
    <property type="entry name" value="NT-C2"/>
</dbReference>
<evidence type="ECO:0000256" key="1">
    <source>
        <dbReference type="SAM" id="MobiDB-lite"/>
    </source>
</evidence>
<dbReference type="Pfam" id="PF10358">
    <property type="entry name" value="NT-C2"/>
    <property type="match status" value="1"/>
</dbReference>